<dbReference type="AlphaFoldDB" id="L8P7P6"/>
<dbReference type="Gene3D" id="3.40.50.1820">
    <property type="entry name" value="alpha/beta hydrolase"/>
    <property type="match status" value="1"/>
</dbReference>
<evidence type="ECO:0000256" key="1">
    <source>
        <dbReference type="SAM" id="MobiDB-lite"/>
    </source>
</evidence>
<dbReference type="PATRIC" id="fig|1160705.3.peg.6522"/>
<proteinExistence type="predicted"/>
<feature type="region of interest" description="Disordered" evidence="1">
    <location>
        <begin position="56"/>
        <end position="88"/>
    </location>
</feature>
<comment type="caution">
    <text evidence="2">The sequence shown here is derived from an EMBL/GenBank/DDBJ whole genome shotgun (WGS) entry which is preliminary data.</text>
</comment>
<evidence type="ECO:0000313" key="2">
    <source>
        <dbReference type="EMBL" id="ELS52455.1"/>
    </source>
</evidence>
<feature type="compositionally biased region" description="Low complexity" evidence="1">
    <location>
        <begin position="79"/>
        <end position="88"/>
    </location>
</feature>
<evidence type="ECO:0000313" key="3">
    <source>
        <dbReference type="Proteomes" id="UP000011205"/>
    </source>
</evidence>
<protein>
    <submittedName>
        <fullName evidence="2">Putative proline iminopeptidase</fullName>
    </submittedName>
</protein>
<organism evidence="2 3">
    <name type="scientific">Streptomyces viridochromogenes Tue57</name>
    <dbReference type="NCBI Taxonomy" id="1160705"/>
    <lineage>
        <taxon>Bacteria</taxon>
        <taxon>Bacillati</taxon>
        <taxon>Actinomycetota</taxon>
        <taxon>Actinomycetes</taxon>
        <taxon>Kitasatosporales</taxon>
        <taxon>Streptomycetaceae</taxon>
        <taxon>Streptomyces</taxon>
    </lineage>
</organism>
<accession>L8P7P6</accession>
<name>L8P7P6_STRVR</name>
<reference evidence="2 3" key="1">
    <citation type="journal article" date="2013" name="Genome Announc.">
        <title>Draft Genome Sequence of Streptomyces viridochromogenes Strain Tu57, Producer of Avilamycin.</title>
        <authorList>
            <person name="Gruning B.A."/>
            <person name="Erxleben A."/>
            <person name="Hahnlein A."/>
            <person name="Gunther S."/>
        </authorList>
    </citation>
    <scope>NUCLEOTIDE SEQUENCE [LARGE SCALE GENOMIC DNA]</scope>
    <source>
        <strain evidence="2 3">Tue57</strain>
    </source>
</reference>
<feature type="compositionally biased region" description="Basic residues" evidence="1">
    <location>
        <begin position="65"/>
        <end position="75"/>
    </location>
</feature>
<dbReference type="Proteomes" id="UP000011205">
    <property type="component" value="Unassembled WGS sequence"/>
</dbReference>
<dbReference type="InterPro" id="IPR029058">
    <property type="entry name" value="AB_hydrolase_fold"/>
</dbReference>
<gene>
    <name evidence="2" type="ORF">STVIR_6602</name>
</gene>
<dbReference type="EMBL" id="AMLP01000208">
    <property type="protein sequence ID" value="ELS52455.1"/>
    <property type="molecule type" value="Genomic_DNA"/>
</dbReference>
<sequence>MSELVLTGVATGSNAEAALLTRELGRIFPEAFERFVGELPPTERDGNLAAACNRLTESPDPAHGVRPHRHARLRQRPLGPGTTPGRRG</sequence>